<evidence type="ECO:0000256" key="1">
    <source>
        <dbReference type="ARBA" id="ARBA00004651"/>
    </source>
</evidence>
<feature type="transmembrane region" description="Helical" evidence="8">
    <location>
        <begin position="92"/>
        <end position="112"/>
    </location>
</feature>
<gene>
    <name evidence="9" type="ORF">KTU01_07480</name>
</gene>
<feature type="transmembrane region" description="Helical" evidence="8">
    <location>
        <begin position="324"/>
        <end position="343"/>
    </location>
</feature>
<keyword evidence="7 8" id="KW-0472">Membrane</keyword>
<comment type="subcellular location">
    <subcellularLocation>
        <location evidence="1">Cell membrane</location>
        <topology evidence="1">Multi-pass membrane protein</topology>
    </subcellularLocation>
</comment>
<organism evidence="9 10">
    <name type="scientific">Kocuria turfanensis</name>
    <dbReference type="NCBI Taxonomy" id="388357"/>
    <lineage>
        <taxon>Bacteria</taxon>
        <taxon>Bacillati</taxon>
        <taxon>Actinomycetota</taxon>
        <taxon>Actinomycetes</taxon>
        <taxon>Micrococcales</taxon>
        <taxon>Micrococcaceae</taxon>
        <taxon>Kocuria</taxon>
    </lineage>
</organism>
<keyword evidence="3" id="KW-0328">Glycosyltransferase</keyword>
<comment type="caution">
    <text evidence="9">The sequence shown here is derived from an EMBL/GenBank/DDBJ whole genome shotgun (WGS) entry which is preliminary data.</text>
</comment>
<reference evidence="9 10" key="1">
    <citation type="submission" date="2019-07" db="EMBL/GenBank/DDBJ databases">
        <title>Whole genome shotgun sequence of Kocuria turfanensis NBRC 107627.</title>
        <authorList>
            <person name="Hosoyama A."/>
            <person name="Uohara A."/>
            <person name="Ohji S."/>
            <person name="Ichikawa N."/>
        </authorList>
    </citation>
    <scope>NUCLEOTIDE SEQUENCE [LARGE SCALE GENOMIC DNA]</scope>
    <source>
        <strain evidence="9 10">NBRC 107627</strain>
    </source>
</reference>
<evidence type="ECO:0000313" key="10">
    <source>
        <dbReference type="Proteomes" id="UP000321103"/>
    </source>
</evidence>
<feature type="transmembrane region" description="Helical" evidence="8">
    <location>
        <begin position="176"/>
        <end position="198"/>
    </location>
</feature>
<evidence type="ECO:0000256" key="5">
    <source>
        <dbReference type="ARBA" id="ARBA00022692"/>
    </source>
</evidence>
<protein>
    <recommendedName>
        <fullName evidence="11">Glycosyltransferase RgtA/B/C/D-like domain-containing protein</fullName>
    </recommendedName>
</protein>
<name>A0A512IA93_9MICC</name>
<dbReference type="GO" id="GO:0005886">
    <property type="term" value="C:plasma membrane"/>
    <property type="evidence" value="ECO:0007669"/>
    <property type="project" value="UniProtKB-SubCell"/>
</dbReference>
<proteinExistence type="predicted"/>
<evidence type="ECO:0000256" key="4">
    <source>
        <dbReference type="ARBA" id="ARBA00022679"/>
    </source>
</evidence>
<evidence type="ECO:0000256" key="8">
    <source>
        <dbReference type="SAM" id="Phobius"/>
    </source>
</evidence>
<feature type="transmembrane region" description="Helical" evidence="8">
    <location>
        <begin position="364"/>
        <end position="383"/>
    </location>
</feature>
<feature type="transmembrane region" description="Helical" evidence="8">
    <location>
        <begin position="118"/>
        <end position="139"/>
    </location>
</feature>
<dbReference type="AlphaFoldDB" id="A0A512IA93"/>
<dbReference type="PANTHER" id="PTHR33908:SF11">
    <property type="entry name" value="MEMBRANE PROTEIN"/>
    <property type="match status" value="1"/>
</dbReference>
<feature type="transmembrane region" description="Helical" evidence="8">
    <location>
        <begin position="299"/>
        <end position="318"/>
    </location>
</feature>
<keyword evidence="5 8" id="KW-0812">Transmembrane</keyword>
<dbReference type="GO" id="GO:0016763">
    <property type="term" value="F:pentosyltransferase activity"/>
    <property type="evidence" value="ECO:0007669"/>
    <property type="project" value="TreeGrafter"/>
</dbReference>
<keyword evidence="6 8" id="KW-1133">Transmembrane helix</keyword>
<feature type="transmembrane region" description="Helical" evidence="8">
    <location>
        <begin position="274"/>
        <end position="294"/>
    </location>
</feature>
<feature type="transmembrane region" description="Helical" evidence="8">
    <location>
        <begin position="210"/>
        <end position="230"/>
    </location>
</feature>
<evidence type="ECO:0000256" key="6">
    <source>
        <dbReference type="ARBA" id="ARBA00022989"/>
    </source>
</evidence>
<evidence type="ECO:0000256" key="3">
    <source>
        <dbReference type="ARBA" id="ARBA00022676"/>
    </source>
</evidence>
<keyword evidence="4" id="KW-0808">Transferase</keyword>
<sequence length="503" mass="54609">MLRNRTSEWHDRVALAVLGTAAAVLSVWNLNTAPAYRDDEGTYTAQVFSVYEGTLAPYTYGYEDPPLGWMQLGALAWLPNVLGLGDGTYIGATRYAIAPFFVATALLVYLVARRLGVRVPFAALAVAFFVLSPLSLVFGRQVYLDNVGMPWLLLGFWMALSPRTALWHHIGAGVFFAVAVLSNETLVLFGPALVVALLNRPAWANRVFSVVGFVVVGGIAIIFYPLMALLRGELLTGPGHVSLQDALVYQFVTRSGSGSLWEAGSDRAELVNGWLYYDQFFIAAGLTAGLLCLLQRGTVWIPVAVASFVAPVAIGAGYLPPMFIIGVLPFLALAIGVGFDTLWSWWKAYTPTLGTKERAWTNGYAVACAVLGVVVVSSLQWFGPGRAQLTQEANAEWATALAWVQDNVPEDDTILVPYVMWQDLSSHGREDPWTVVPTEKADLDPEFLSEHPEGAAAIDWVVVGPNTDETIESLGLTIAGQALDNSETVQTIGSWSVHRVQRE</sequence>
<dbReference type="InterPro" id="IPR050297">
    <property type="entry name" value="LipidA_mod_glycosyltrf_83"/>
</dbReference>
<accession>A0A512IA93</accession>
<evidence type="ECO:0000256" key="7">
    <source>
        <dbReference type="ARBA" id="ARBA00023136"/>
    </source>
</evidence>
<dbReference type="STRING" id="388357.GCA_001580365_03267"/>
<dbReference type="PANTHER" id="PTHR33908">
    <property type="entry name" value="MANNOSYLTRANSFERASE YKCB-RELATED"/>
    <property type="match status" value="1"/>
</dbReference>
<keyword evidence="10" id="KW-1185">Reference proteome</keyword>
<dbReference type="GO" id="GO:0009103">
    <property type="term" value="P:lipopolysaccharide biosynthetic process"/>
    <property type="evidence" value="ECO:0007669"/>
    <property type="project" value="UniProtKB-ARBA"/>
</dbReference>
<evidence type="ECO:0000313" key="9">
    <source>
        <dbReference type="EMBL" id="GEO94625.1"/>
    </source>
</evidence>
<evidence type="ECO:0008006" key="11">
    <source>
        <dbReference type="Google" id="ProtNLM"/>
    </source>
</evidence>
<dbReference type="EMBL" id="BJZS01000022">
    <property type="protein sequence ID" value="GEO94625.1"/>
    <property type="molecule type" value="Genomic_DNA"/>
</dbReference>
<evidence type="ECO:0000256" key="2">
    <source>
        <dbReference type="ARBA" id="ARBA00022475"/>
    </source>
</evidence>
<feature type="transmembrane region" description="Helical" evidence="8">
    <location>
        <begin position="12"/>
        <end position="30"/>
    </location>
</feature>
<keyword evidence="2" id="KW-1003">Cell membrane</keyword>
<dbReference type="Proteomes" id="UP000321103">
    <property type="component" value="Unassembled WGS sequence"/>
</dbReference>